<feature type="active site" description="Proton donor/acceptor" evidence="2">
    <location>
        <position position="215"/>
    </location>
</feature>
<proteinExistence type="inferred from homology"/>
<accession>A0A272EMR6</accession>
<evidence type="ECO:0000256" key="2">
    <source>
        <dbReference type="PIRSR" id="PIRSR605511-1"/>
    </source>
</evidence>
<comment type="similarity">
    <text evidence="1">Belongs to the SMP-30/CGR1 family.</text>
</comment>
<dbReference type="Proteomes" id="UP000216107">
    <property type="component" value="Unassembled WGS sequence"/>
</dbReference>
<sequence>MTSVLEVRHEALLGIPLRNACGEGPVWHAEQGCWYWIDLPARSIHRLDPASGVLRQWSVDEHLGCMVLRADGGLTCSCVSGIFDVDLPEEGGQALQRRLASVTHAQPGMRFNDGRCDRQGRLWVSSMVMDISLASPAGNWYCYKRADGLQCMEGGYVIPNGSAFSPDGKTFYSSDTHRNVRMVWAWDYDIAEGRAHSRRVFVDMRDMRDMVRRPDGAAVDTEGCYWICCLDEGCIKRFTPGGVLDQVWKTPMLKPTMCAFGGEDMRTLMVTSLSRGPEDLAGDPEGGRLLMFRPGAQGIAEPRLAG</sequence>
<feature type="binding site" evidence="3">
    <location>
        <position position="112"/>
    </location>
    <ligand>
        <name>substrate</name>
    </ligand>
</feature>
<dbReference type="InterPro" id="IPR005511">
    <property type="entry name" value="SMP-30"/>
</dbReference>
<name>A0A272EMR6_9RHOO</name>
<feature type="binding site" evidence="3">
    <location>
        <position position="23"/>
    </location>
    <ligand>
        <name>a divalent metal cation</name>
        <dbReference type="ChEBI" id="CHEBI:60240"/>
    </ligand>
</feature>
<dbReference type="EMBL" id="MDUX01000087">
    <property type="protein sequence ID" value="KAF7597816.1"/>
    <property type="molecule type" value="Genomic_DNA"/>
</dbReference>
<dbReference type="SUPFAM" id="SSF63829">
    <property type="entry name" value="Calcium-dependent phosphotriesterase"/>
    <property type="match status" value="1"/>
</dbReference>
<dbReference type="GO" id="GO:0005509">
    <property type="term" value="F:calcium ion binding"/>
    <property type="evidence" value="ECO:0007669"/>
    <property type="project" value="TreeGrafter"/>
</dbReference>
<keyword evidence="3" id="KW-0479">Metal-binding</keyword>
<dbReference type="Proteomes" id="UP000623509">
    <property type="component" value="Unassembled WGS sequence"/>
</dbReference>
<evidence type="ECO:0000259" key="4">
    <source>
        <dbReference type="Pfam" id="PF08450"/>
    </source>
</evidence>
<protein>
    <submittedName>
        <fullName evidence="6">Gluconolactonase</fullName>
    </submittedName>
</protein>
<dbReference type="PANTHER" id="PTHR10907">
    <property type="entry name" value="REGUCALCIN"/>
    <property type="match status" value="1"/>
</dbReference>
<dbReference type="OrthoDB" id="9775406at2"/>
<dbReference type="InterPro" id="IPR013658">
    <property type="entry name" value="SGL"/>
</dbReference>
<evidence type="ECO:0000256" key="1">
    <source>
        <dbReference type="ARBA" id="ARBA00008853"/>
    </source>
</evidence>
<feature type="binding site" evidence="3">
    <location>
        <position position="160"/>
    </location>
    <ligand>
        <name>a divalent metal cation</name>
        <dbReference type="ChEBI" id="CHEBI:60240"/>
    </ligand>
</feature>
<feature type="binding site" evidence="3">
    <location>
        <position position="215"/>
    </location>
    <ligand>
        <name>a divalent metal cation</name>
        <dbReference type="ChEBI" id="CHEBI:60240"/>
    </ligand>
</feature>
<evidence type="ECO:0000313" key="5">
    <source>
        <dbReference type="EMBL" id="KAF7597816.1"/>
    </source>
</evidence>
<dbReference type="InterPro" id="IPR011042">
    <property type="entry name" value="6-blade_b-propeller_TolB-like"/>
</dbReference>
<organism evidence="6 7">
    <name type="scientific">Candidatus Dactylopiibacterium carminicum</name>
    <dbReference type="NCBI Taxonomy" id="857335"/>
    <lineage>
        <taxon>Bacteria</taxon>
        <taxon>Pseudomonadati</taxon>
        <taxon>Pseudomonadota</taxon>
        <taxon>Betaproteobacteria</taxon>
        <taxon>Rhodocyclales</taxon>
        <taxon>Rhodocyclaceae</taxon>
        <taxon>Candidatus Dactylopiibacterium</taxon>
    </lineage>
</organism>
<evidence type="ECO:0000313" key="7">
    <source>
        <dbReference type="Proteomes" id="UP000216107"/>
    </source>
</evidence>
<feature type="binding site" evidence="3">
    <location>
        <position position="110"/>
    </location>
    <ligand>
        <name>substrate</name>
    </ligand>
</feature>
<dbReference type="GO" id="GO:0019853">
    <property type="term" value="P:L-ascorbic acid biosynthetic process"/>
    <property type="evidence" value="ECO:0007669"/>
    <property type="project" value="TreeGrafter"/>
</dbReference>
<dbReference type="GO" id="GO:0004341">
    <property type="term" value="F:gluconolactonase activity"/>
    <property type="evidence" value="ECO:0007669"/>
    <property type="project" value="TreeGrafter"/>
</dbReference>
<comment type="caution">
    <text evidence="6">The sequence shown here is derived from an EMBL/GenBank/DDBJ whole genome shotgun (WGS) entry which is preliminary data.</text>
</comment>
<dbReference type="PANTHER" id="PTHR10907:SF47">
    <property type="entry name" value="REGUCALCIN"/>
    <property type="match status" value="1"/>
</dbReference>
<dbReference type="AlphaFoldDB" id="A0A272EMR6"/>
<keyword evidence="8" id="KW-1185">Reference proteome</keyword>
<dbReference type="EMBL" id="NMRN01000088">
    <property type="protein sequence ID" value="PAS91418.1"/>
    <property type="molecule type" value="Genomic_DNA"/>
</dbReference>
<feature type="binding site" evidence="3">
    <location>
        <position position="130"/>
    </location>
    <ligand>
        <name>substrate</name>
    </ligand>
</feature>
<comment type="cofactor">
    <cofactor evidence="3">
        <name>Zn(2+)</name>
        <dbReference type="ChEBI" id="CHEBI:29105"/>
    </cofactor>
    <text evidence="3">Binds 1 divalent metal cation per subunit.</text>
</comment>
<dbReference type="PRINTS" id="PR01790">
    <property type="entry name" value="SMP30FAMILY"/>
</dbReference>
<dbReference type="Gene3D" id="2.120.10.30">
    <property type="entry name" value="TolB, C-terminal domain"/>
    <property type="match status" value="1"/>
</dbReference>
<reference evidence="5 8" key="1">
    <citation type="submission" date="2016-08" db="EMBL/GenBank/DDBJ databases">
        <title>Candidatus Dactylopiibacterium carminicum genome sequence.</title>
        <authorList>
            <person name="Ramirez-Puebla S.T."/>
            <person name="Ormeno-Orrillo E."/>
            <person name="Vera-Ponce De Leon A."/>
            <person name="Luis L."/>
            <person name="Sanchez-Flores A."/>
            <person name="Monica R."/>
            <person name="Martinez-Romero E."/>
        </authorList>
    </citation>
    <scope>NUCLEOTIDE SEQUENCE [LARGE SCALE GENOMIC DNA]</scope>
    <source>
        <strain evidence="5">END1</strain>
    </source>
</reference>
<feature type="domain" description="SMP-30/Gluconolactonase/LRE-like region" evidence="4">
    <location>
        <begin position="21"/>
        <end position="273"/>
    </location>
</feature>
<dbReference type="Pfam" id="PF08450">
    <property type="entry name" value="SGL"/>
    <property type="match status" value="1"/>
</dbReference>
<reference evidence="6 7" key="2">
    <citation type="submission" date="2017-07" db="EMBL/GenBank/DDBJ databases">
        <title>Candidatus Dactylopiibacterium carminicum, a nitrogen-fixing symbiont of the cochineal insect Dactylopius coccus and Dactylopius opuntiae (Hemiptera: Coccoidea: Dactylopiidae).</title>
        <authorList>
            <person name="Vera A."/>
        </authorList>
    </citation>
    <scope>NUCLEOTIDE SEQUENCE [LARGE SCALE GENOMIC DNA]</scope>
    <source>
        <strain evidence="6 7">NFDCM</strain>
    </source>
</reference>
<gene>
    <name evidence="5" type="ORF">BGI27_16695</name>
    <name evidence="6" type="ORF">CGU29_16570</name>
</gene>
<evidence type="ECO:0000313" key="8">
    <source>
        <dbReference type="Proteomes" id="UP000623509"/>
    </source>
</evidence>
<keyword evidence="3" id="KW-0862">Zinc</keyword>
<evidence type="ECO:0000256" key="3">
    <source>
        <dbReference type="PIRSR" id="PIRSR605511-2"/>
    </source>
</evidence>
<evidence type="ECO:0000313" key="6">
    <source>
        <dbReference type="EMBL" id="PAS91418.1"/>
    </source>
</evidence>
<dbReference type="RefSeq" id="WP_095525943.1">
    <property type="nucleotide sequence ID" value="NZ_MDUX01000087.1"/>
</dbReference>